<gene>
    <name evidence="1" type="ORF">B0H17DRAFT_167964</name>
</gene>
<dbReference type="Proteomes" id="UP001221757">
    <property type="component" value="Unassembled WGS sequence"/>
</dbReference>
<dbReference type="AlphaFoldDB" id="A0AAD7DY14"/>
<accession>A0AAD7DY14</accession>
<sequence length="83" mass="9233">MGRWTQYDEDSYRLPEGMVRTGYDADTGRYTFQDRTGTYVGAVGAQYGPMHAASAPPPRRVALVAHGNLLRVRDHPSTSYPCL</sequence>
<organism evidence="1 2">
    <name type="scientific">Mycena rosella</name>
    <name type="common">Pink bonnet</name>
    <name type="synonym">Agaricus rosellus</name>
    <dbReference type="NCBI Taxonomy" id="1033263"/>
    <lineage>
        <taxon>Eukaryota</taxon>
        <taxon>Fungi</taxon>
        <taxon>Dikarya</taxon>
        <taxon>Basidiomycota</taxon>
        <taxon>Agaricomycotina</taxon>
        <taxon>Agaricomycetes</taxon>
        <taxon>Agaricomycetidae</taxon>
        <taxon>Agaricales</taxon>
        <taxon>Marasmiineae</taxon>
        <taxon>Mycenaceae</taxon>
        <taxon>Mycena</taxon>
    </lineage>
</organism>
<evidence type="ECO:0000313" key="1">
    <source>
        <dbReference type="EMBL" id="KAJ7701915.1"/>
    </source>
</evidence>
<dbReference type="EMBL" id="JARKIE010000016">
    <property type="protein sequence ID" value="KAJ7701915.1"/>
    <property type="molecule type" value="Genomic_DNA"/>
</dbReference>
<comment type="caution">
    <text evidence="1">The sequence shown here is derived from an EMBL/GenBank/DDBJ whole genome shotgun (WGS) entry which is preliminary data.</text>
</comment>
<keyword evidence="2" id="KW-1185">Reference proteome</keyword>
<proteinExistence type="predicted"/>
<reference evidence="1" key="1">
    <citation type="submission" date="2023-03" db="EMBL/GenBank/DDBJ databases">
        <title>Massive genome expansion in bonnet fungi (Mycena s.s.) driven by repeated elements and novel gene families across ecological guilds.</title>
        <authorList>
            <consortium name="Lawrence Berkeley National Laboratory"/>
            <person name="Harder C.B."/>
            <person name="Miyauchi S."/>
            <person name="Viragh M."/>
            <person name="Kuo A."/>
            <person name="Thoen E."/>
            <person name="Andreopoulos B."/>
            <person name="Lu D."/>
            <person name="Skrede I."/>
            <person name="Drula E."/>
            <person name="Henrissat B."/>
            <person name="Morin E."/>
            <person name="Kohler A."/>
            <person name="Barry K."/>
            <person name="LaButti K."/>
            <person name="Morin E."/>
            <person name="Salamov A."/>
            <person name="Lipzen A."/>
            <person name="Mereny Z."/>
            <person name="Hegedus B."/>
            <person name="Baldrian P."/>
            <person name="Stursova M."/>
            <person name="Weitz H."/>
            <person name="Taylor A."/>
            <person name="Grigoriev I.V."/>
            <person name="Nagy L.G."/>
            <person name="Martin F."/>
            <person name="Kauserud H."/>
        </authorList>
    </citation>
    <scope>NUCLEOTIDE SEQUENCE</scope>
    <source>
        <strain evidence="1">CBHHK067</strain>
    </source>
</reference>
<protein>
    <submittedName>
        <fullName evidence="1">Uncharacterized protein</fullName>
    </submittedName>
</protein>
<evidence type="ECO:0000313" key="2">
    <source>
        <dbReference type="Proteomes" id="UP001221757"/>
    </source>
</evidence>
<name>A0AAD7DY14_MYCRO</name>